<dbReference type="Proteomes" id="UP000324222">
    <property type="component" value="Unassembled WGS sequence"/>
</dbReference>
<evidence type="ECO:0000313" key="2">
    <source>
        <dbReference type="EMBL" id="MPC54175.1"/>
    </source>
</evidence>
<name>A0A5B7G9R7_PORTR</name>
<evidence type="ECO:0000313" key="3">
    <source>
        <dbReference type="Proteomes" id="UP000324222"/>
    </source>
</evidence>
<protein>
    <submittedName>
        <fullName evidence="2">Uncharacterized protein</fullName>
    </submittedName>
</protein>
<organism evidence="2 3">
    <name type="scientific">Portunus trituberculatus</name>
    <name type="common">Swimming crab</name>
    <name type="synonym">Neptunus trituberculatus</name>
    <dbReference type="NCBI Taxonomy" id="210409"/>
    <lineage>
        <taxon>Eukaryota</taxon>
        <taxon>Metazoa</taxon>
        <taxon>Ecdysozoa</taxon>
        <taxon>Arthropoda</taxon>
        <taxon>Crustacea</taxon>
        <taxon>Multicrustacea</taxon>
        <taxon>Malacostraca</taxon>
        <taxon>Eumalacostraca</taxon>
        <taxon>Eucarida</taxon>
        <taxon>Decapoda</taxon>
        <taxon>Pleocyemata</taxon>
        <taxon>Brachyura</taxon>
        <taxon>Eubrachyura</taxon>
        <taxon>Portunoidea</taxon>
        <taxon>Portunidae</taxon>
        <taxon>Portuninae</taxon>
        <taxon>Portunus</taxon>
    </lineage>
</organism>
<feature type="region of interest" description="Disordered" evidence="1">
    <location>
        <begin position="63"/>
        <end position="84"/>
    </location>
</feature>
<comment type="caution">
    <text evidence="2">The sequence shown here is derived from an EMBL/GenBank/DDBJ whole genome shotgun (WGS) entry which is preliminary data.</text>
</comment>
<gene>
    <name evidence="2" type="ORF">E2C01_048083</name>
</gene>
<accession>A0A5B7G9R7</accession>
<sequence>MIAKERRDSMARPPTNLYGKRIRVITIWTLHLLQQVCDQRGLLKIYTHNGWMGWTRGLKVKASARGSKTNAVSQTKTRHHQEAL</sequence>
<dbReference type="EMBL" id="VSRR010012169">
    <property type="protein sequence ID" value="MPC54175.1"/>
    <property type="molecule type" value="Genomic_DNA"/>
</dbReference>
<reference evidence="2 3" key="1">
    <citation type="submission" date="2019-05" db="EMBL/GenBank/DDBJ databases">
        <title>Another draft genome of Portunus trituberculatus and its Hox gene families provides insights of decapod evolution.</title>
        <authorList>
            <person name="Jeong J.-H."/>
            <person name="Song I."/>
            <person name="Kim S."/>
            <person name="Choi T."/>
            <person name="Kim D."/>
            <person name="Ryu S."/>
            <person name="Kim W."/>
        </authorList>
    </citation>
    <scope>NUCLEOTIDE SEQUENCE [LARGE SCALE GENOMIC DNA]</scope>
    <source>
        <tissue evidence="2">Muscle</tissue>
    </source>
</reference>
<feature type="compositionally biased region" description="Polar residues" evidence="1">
    <location>
        <begin position="66"/>
        <end position="75"/>
    </location>
</feature>
<evidence type="ECO:0000256" key="1">
    <source>
        <dbReference type="SAM" id="MobiDB-lite"/>
    </source>
</evidence>
<dbReference type="AlphaFoldDB" id="A0A5B7G9R7"/>
<keyword evidence="3" id="KW-1185">Reference proteome</keyword>
<proteinExistence type="predicted"/>